<evidence type="ECO:0000313" key="7">
    <source>
        <dbReference type="Proteomes" id="UP001165122"/>
    </source>
</evidence>
<dbReference type="InterPro" id="IPR016035">
    <property type="entry name" value="Acyl_Trfase/lysoPLipase"/>
</dbReference>
<reference evidence="7" key="1">
    <citation type="journal article" date="2023" name="Commun. Biol.">
        <title>Genome analysis of Parmales, the sister group of diatoms, reveals the evolutionary specialization of diatoms from phago-mixotrophs to photoautotrophs.</title>
        <authorList>
            <person name="Ban H."/>
            <person name="Sato S."/>
            <person name="Yoshikawa S."/>
            <person name="Yamada K."/>
            <person name="Nakamura Y."/>
            <person name="Ichinomiya M."/>
            <person name="Sato N."/>
            <person name="Blanc-Mathieu R."/>
            <person name="Endo H."/>
            <person name="Kuwata A."/>
            <person name="Ogata H."/>
        </authorList>
    </citation>
    <scope>NUCLEOTIDE SEQUENCE [LARGE SCALE GENOMIC DNA]</scope>
    <source>
        <strain evidence="7">NIES 3700</strain>
    </source>
</reference>
<organism evidence="6 7">
    <name type="scientific">Triparma laevis f. longispina</name>
    <dbReference type="NCBI Taxonomy" id="1714387"/>
    <lineage>
        <taxon>Eukaryota</taxon>
        <taxon>Sar</taxon>
        <taxon>Stramenopiles</taxon>
        <taxon>Ochrophyta</taxon>
        <taxon>Bolidophyceae</taxon>
        <taxon>Parmales</taxon>
        <taxon>Triparmaceae</taxon>
        <taxon>Triparma</taxon>
    </lineage>
</organism>
<dbReference type="SUPFAM" id="SSF52151">
    <property type="entry name" value="FabD/lysophospholipase-like"/>
    <property type="match status" value="1"/>
</dbReference>
<feature type="short sequence motif" description="GXSXG" evidence="2">
    <location>
        <begin position="77"/>
        <end position="81"/>
    </location>
</feature>
<protein>
    <recommendedName>
        <fullName evidence="5">PNPLA domain-containing protein</fullName>
    </recommendedName>
</protein>
<dbReference type="Gene3D" id="3.40.1090.10">
    <property type="entry name" value="Cytosolic phospholipase A2 catalytic domain"/>
    <property type="match status" value="2"/>
</dbReference>
<feature type="transmembrane region" description="Helical" evidence="3">
    <location>
        <begin position="425"/>
        <end position="452"/>
    </location>
</feature>
<feature type="chain" id="PRO_5040767809" description="PNPLA domain-containing protein" evidence="4">
    <location>
        <begin position="26"/>
        <end position="465"/>
    </location>
</feature>
<keyword evidence="1 2" id="KW-0443">Lipid metabolism</keyword>
<keyword evidence="4" id="KW-0732">Signal</keyword>
<evidence type="ECO:0000259" key="5">
    <source>
        <dbReference type="PROSITE" id="PS51635"/>
    </source>
</evidence>
<dbReference type="EMBL" id="BRXW01000332">
    <property type="protein sequence ID" value="GMI18403.1"/>
    <property type="molecule type" value="Genomic_DNA"/>
</dbReference>
<evidence type="ECO:0000256" key="1">
    <source>
        <dbReference type="ARBA" id="ARBA00023098"/>
    </source>
</evidence>
<keyword evidence="7" id="KW-1185">Reference proteome</keyword>
<dbReference type="InterPro" id="IPR002641">
    <property type="entry name" value="PNPLA_dom"/>
</dbReference>
<feature type="short sequence motif" description="GXGXXG" evidence="2">
    <location>
        <begin position="48"/>
        <end position="53"/>
    </location>
</feature>
<dbReference type="OrthoDB" id="412240at2759"/>
<dbReference type="PANTHER" id="PTHR46394">
    <property type="entry name" value="ANNEXIN"/>
    <property type="match status" value="1"/>
</dbReference>
<dbReference type="GO" id="GO:0016042">
    <property type="term" value="P:lipid catabolic process"/>
    <property type="evidence" value="ECO:0007669"/>
    <property type="project" value="UniProtKB-UniRule"/>
</dbReference>
<proteinExistence type="predicted"/>
<dbReference type="AlphaFoldDB" id="A0A9W7FUB4"/>
<keyword evidence="2" id="KW-0378">Hydrolase</keyword>
<dbReference type="Proteomes" id="UP001165122">
    <property type="component" value="Unassembled WGS sequence"/>
</dbReference>
<feature type="signal peptide" evidence="4">
    <location>
        <begin position="1"/>
        <end position="25"/>
    </location>
</feature>
<evidence type="ECO:0000256" key="2">
    <source>
        <dbReference type="PROSITE-ProRule" id="PRU01161"/>
    </source>
</evidence>
<name>A0A9W7FUB4_9STRA</name>
<keyword evidence="3" id="KW-0472">Membrane</keyword>
<keyword evidence="3" id="KW-1133">Transmembrane helix</keyword>
<dbReference type="GO" id="GO:0016787">
    <property type="term" value="F:hydrolase activity"/>
    <property type="evidence" value="ECO:0007669"/>
    <property type="project" value="UniProtKB-UniRule"/>
</dbReference>
<evidence type="ECO:0000256" key="3">
    <source>
        <dbReference type="SAM" id="Phobius"/>
    </source>
</evidence>
<dbReference type="Pfam" id="PF01734">
    <property type="entry name" value="Patatin"/>
    <property type="match status" value="1"/>
</dbReference>
<feature type="active site" description="Nucleophile" evidence="2">
    <location>
        <position position="79"/>
    </location>
</feature>
<dbReference type="PANTHER" id="PTHR46394:SF1">
    <property type="entry name" value="PNPLA DOMAIN-CONTAINING PROTEIN"/>
    <property type="match status" value="1"/>
</dbReference>
<dbReference type="PROSITE" id="PS51635">
    <property type="entry name" value="PNPLA"/>
    <property type="match status" value="1"/>
</dbReference>
<keyword evidence="3" id="KW-0812">Transmembrane</keyword>
<feature type="active site" description="Proton acceptor" evidence="2">
    <location>
        <position position="217"/>
    </location>
</feature>
<keyword evidence="2" id="KW-0442">Lipid degradation</keyword>
<sequence>MSFTSILSPLLLSLLLLPSLSNSNALPSLSSSDTICATPPYKKLVLEGGGVKGIAYGGCLAALAEAGLLDYIDGVAGSSAGSQAAAMVAAGYNGLEIVDELLALDFTMFLTDGSWNPLSDVNEFVKRYGWFSGETVTGELDKKLQRKTGLTNTTMAQLHKHTGKEFRVTAVDVITKKLVYIDHNSFPDMPVAQAVRASSSIPYFFRPVQYGKHLLVDGGCIRNLPHDAFPAGVDGEGSVLALSVRGEPSESVIDNIIDFSSALAETVLFGPSSANALIEADDDEGIDVVQVDYGDVSVVDFYLSDVAKVELLERGYNSVNDRLLECKHPGAKRGLPEWLTNLKLKTAEKARVKLEIETQPPDYSKHLDNLYSSLETYAIQYKECIDENGVAYGSCGIKGFGRVIRDESLFEMLGELWAVVRNDRVLLLLFVLISVVSAFVFALAVIGFGAFFGAKKSQKSKFHLN</sequence>
<accession>A0A9W7FUB4</accession>
<dbReference type="CDD" id="cd07207">
    <property type="entry name" value="Pat_ExoU_VipD_like"/>
    <property type="match status" value="1"/>
</dbReference>
<feature type="domain" description="PNPLA" evidence="5">
    <location>
        <begin position="44"/>
        <end position="230"/>
    </location>
</feature>
<feature type="short sequence motif" description="DGA/G" evidence="2">
    <location>
        <begin position="217"/>
        <end position="219"/>
    </location>
</feature>
<comment type="caution">
    <text evidence="6">The sequence shown here is derived from an EMBL/GenBank/DDBJ whole genome shotgun (WGS) entry which is preliminary data.</text>
</comment>
<evidence type="ECO:0000313" key="6">
    <source>
        <dbReference type="EMBL" id="GMI18403.1"/>
    </source>
</evidence>
<dbReference type="InterPro" id="IPR052580">
    <property type="entry name" value="Lipid_Hydrolase"/>
</dbReference>
<gene>
    <name evidence="6" type="ORF">TrLO_g15673</name>
</gene>
<evidence type="ECO:0000256" key="4">
    <source>
        <dbReference type="SAM" id="SignalP"/>
    </source>
</evidence>